<evidence type="ECO:0000256" key="1">
    <source>
        <dbReference type="SAM" id="MobiDB-lite"/>
    </source>
</evidence>
<organism evidence="2 3">
    <name type="scientific">Austropuccinia psidii MF-1</name>
    <dbReference type="NCBI Taxonomy" id="1389203"/>
    <lineage>
        <taxon>Eukaryota</taxon>
        <taxon>Fungi</taxon>
        <taxon>Dikarya</taxon>
        <taxon>Basidiomycota</taxon>
        <taxon>Pucciniomycotina</taxon>
        <taxon>Pucciniomycetes</taxon>
        <taxon>Pucciniales</taxon>
        <taxon>Sphaerophragmiaceae</taxon>
        <taxon>Austropuccinia</taxon>
    </lineage>
</organism>
<protein>
    <submittedName>
        <fullName evidence="2">Uncharacterized protein</fullName>
    </submittedName>
</protein>
<feature type="region of interest" description="Disordered" evidence="1">
    <location>
        <begin position="1"/>
        <end position="36"/>
    </location>
</feature>
<accession>A0A9Q3KPC5</accession>
<sequence>MGFKHQKQNPPNPLQQDTPVPCMPHKQALWQPTPGPSGHQWLEDLFRSKQQAIPFLILTLDSSELPLPPFIEPSQHNEPPIPGPSPSSEPHEDLSACEPEPKVVSQPWQFTSLDLRMAYQATVLLWPIGHIHHYWPI</sequence>
<feature type="region of interest" description="Disordered" evidence="1">
    <location>
        <begin position="68"/>
        <end position="100"/>
    </location>
</feature>
<keyword evidence="3" id="KW-1185">Reference proteome</keyword>
<comment type="caution">
    <text evidence="2">The sequence shown here is derived from an EMBL/GenBank/DDBJ whole genome shotgun (WGS) entry which is preliminary data.</text>
</comment>
<dbReference type="Proteomes" id="UP000765509">
    <property type="component" value="Unassembled WGS sequence"/>
</dbReference>
<gene>
    <name evidence="2" type="ORF">O181_124277</name>
</gene>
<proteinExistence type="predicted"/>
<reference evidence="2" key="1">
    <citation type="submission" date="2021-03" db="EMBL/GenBank/DDBJ databases">
        <title>Draft genome sequence of rust myrtle Austropuccinia psidii MF-1, a brazilian biotype.</title>
        <authorList>
            <person name="Quecine M.C."/>
            <person name="Pachon D.M.R."/>
            <person name="Bonatelli M.L."/>
            <person name="Correr F.H."/>
            <person name="Franceschini L.M."/>
            <person name="Leite T.F."/>
            <person name="Margarido G.R.A."/>
            <person name="Almeida C.A."/>
            <person name="Ferrarezi J.A."/>
            <person name="Labate C.A."/>
        </authorList>
    </citation>
    <scope>NUCLEOTIDE SEQUENCE</scope>
    <source>
        <strain evidence="2">MF-1</strain>
    </source>
</reference>
<dbReference type="EMBL" id="AVOT02118319">
    <property type="protein sequence ID" value="MBW0584562.1"/>
    <property type="molecule type" value="Genomic_DNA"/>
</dbReference>
<name>A0A9Q3KPC5_9BASI</name>
<evidence type="ECO:0000313" key="3">
    <source>
        <dbReference type="Proteomes" id="UP000765509"/>
    </source>
</evidence>
<evidence type="ECO:0000313" key="2">
    <source>
        <dbReference type="EMBL" id="MBW0584562.1"/>
    </source>
</evidence>
<dbReference type="AlphaFoldDB" id="A0A9Q3KPC5"/>